<name>A0A0P7XZA5_9BACT</name>
<dbReference type="Pfam" id="PF04255">
    <property type="entry name" value="DUF433"/>
    <property type="match status" value="1"/>
</dbReference>
<dbReference type="eggNOG" id="COG2442">
    <property type="taxonomic scope" value="Bacteria"/>
</dbReference>
<dbReference type="InterPro" id="IPR009057">
    <property type="entry name" value="Homeodomain-like_sf"/>
</dbReference>
<dbReference type="PATRIC" id="fig|1305737.6.peg.3460"/>
<dbReference type="STRING" id="1305737.GCA_000526355_01595"/>
<dbReference type="PANTHER" id="PTHR34849:SF3">
    <property type="entry name" value="SSR2962 PROTEIN"/>
    <property type="match status" value="1"/>
</dbReference>
<dbReference type="AlphaFoldDB" id="A0A0P7XZA5"/>
<gene>
    <name evidence="1" type="ORF">HLUCCX10_13770</name>
</gene>
<dbReference type="PANTHER" id="PTHR34849">
    <property type="entry name" value="SSL5025 PROTEIN"/>
    <property type="match status" value="1"/>
</dbReference>
<organism evidence="1 2">
    <name type="scientific">Algoriphagus marincola HL-49</name>
    <dbReference type="NCBI Taxonomy" id="1305737"/>
    <lineage>
        <taxon>Bacteria</taxon>
        <taxon>Pseudomonadati</taxon>
        <taxon>Bacteroidota</taxon>
        <taxon>Cytophagia</taxon>
        <taxon>Cytophagales</taxon>
        <taxon>Cyclobacteriaceae</taxon>
        <taxon>Algoriphagus</taxon>
    </lineage>
</organism>
<evidence type="ECO:0008006" key="3">
    <source>
        <dbReference type="Google" id="ProtNLM"/>
    </source>
</evidence>
<reference evidence="1 2" key="1">
    <citation type="submission" date="2015-09" db="EMBL/GenBank/DDBJ databases">
        <title>Identification and resolution of microdiversity through metagenomic sequencing of parallel consortia.</title>
        <authorList>
            <person name="Nelson W.C."/>
            <person name="Romine M.F."/>
            <person name="Lindemann S.R."/>
        </authorList>
    </citation>
    <scope>NUCLEOTIDE SEQUENCE [LARGE SCALE GENOMIC DNA]</scope>
    <source>
        <strain evidence="1">HL-49</strain>
    </source>
</reference>
<accession>A0A0P7XZA5</accession>
<comment type="caution">
    <text evidence="1">The sequence shown here is derived from an EMBL/GenBank/DDBJ whole genome shotgun (WGS) entry which is preliminary data.</text>
</comment>
<dbReference type="InterPro" id="IPR007367">
    <property type="entry name" value="DUF433"/>
</dbReference>
<dbReference type="OrthoDB" id="1494556at2"/>
<sequence length="77" mass="8522">MNNLLERITLNPEVVHGKPAIRGTRILVSSILEYLAGGDSIEDILEEFKELTKEDILACLAYASKAINHQEFKVPAA</sequence>
<proteinExistence type="predicted"/>
<dbReference type="Gene3D" id="1.10.10.10">
    <property type="entry name" value="Winged helix-like DNA-binding domain superfamily/Winged helix DNA-binding domain"/>
    <property type="match status" value="1"/>
</dbReference>
<dbReference type="SUPFAM" id="SSF46689">
    <property type="entry name" value="Homeodomain-like"/>
    <property type="match status" value="1"/>
</dbReference>
<dbReference type="EMBL" id="LJXT01000100">
    <property type="protein sequence ID" value="KPQ13180.1"/>
    <property type="molecule type" value="Genomic_DNA"/>
</dbReference>
<dbReference type="InterPro" id="IPR036388">
    <property type="entry name" value="WH-like_DNA-bd_sf"/>
</dbReference>
<evidence type="ECO:0000313" key="2">
    <source>
        <dbReference type="Proteomes" id="UP000050421"/>
    </source>
</evidence>
<dbReference type="Proteomes" id="UP000050421">
    <property type="component" value="Unassembled WGS sequence"/>
</dbReference>
<protein>
    <recommendedName>
        <fullName evidence="3">DUF433 domain-containing protein</fullName>
    </recommendedName>
</protein>
<evidence type="ECO:0000313" key="1">
    <source>
        <dbReference type="EMBL" id="KPQ13180.1"/>
    </source>
</evidence>